<dbReference type="PROSITE" id="PS51257">
    <property type="entry name" value="PROKAR_LIPOPROTEIN"/>
    <property type="match status" value="1"/>
</dbReference>
<dbReference type="RefSeq" id="WP_354616867.1">
    <property type="nucleotide sequence ID" value="NZ_JBEWYP010000001.1"/>
</dbReference>
<dbReference type="PROSITE" id="PS50059">
    <property type="entry name" value="FKBP_PPIASE"/>
    <property type="match status" value="1"/>
</dbReference>
<evidence type="ECO:0000256" key="1">
    <source>
        <dbReference type="ARBA" id="ARBA00000971"/>
    </source>
</evidence>
<organism evidence="6 7">
    <name type="scientific">Sediminicola luteus</name>
    <dbReference type="NCBI Taxonomy" id="319238"/>
    <lineage>
        <taxon>Bacteria</taxon>
        <taxon>Pseudomonadati</taxon>
        <taxon>Bacteroidota</taxon>
        <taxon>Flavobacteriia</taxon>
        <taxon>Flavobacteriales</taxon>
        <taxon>Flavobacteriaceae</taxon>
        <taxon>Sediminicola</taxon>
    </lineage>
</organism>
<accession>A0ABV2TSZ0</accession>
<evidence type="ECO:0000256" key="3">
    <source>
        <dbReference type="PROSITE-ProRule" id="PRU00277"/>
    </source>
</evidence>
<dbReference type="EMBL" id="JBEWYP010000001">
    <property type="protein sequence ID" value="MET7027992.1"/>
    <property type="molecule type" value="Genomic_DNA"/>
</dbReference>
<evidence type="ECO:0000313" key="7">
    <source>
        <dbReference type="Proteomes" id="UP001549773"/>
    </source>
</evidence>
<evidence type="ECO:0000259" key="5">
    <source>
        <dbReference type="PROSITE" id="PS50059"/>
    </source>
</evidence>
<feature type="domain" description="PPIase FKBP-type" evidence="5">
    <location>
        <begin position="89"/>
        <end position="176"/>
    </location>
</feature>
<dbReference type="Gene3D" id="3.10.50.40">
    <property type="match status" value="1"/>
</dbReference>
<dbReference type="EC" id="5.2.1.8" evidence="4"/>
<comment type="catalytic activity">
    <reaction evidence="1 3 4">
        <text>[protein]-peptidylproline (omega=180) = [protein]-peptidylproline (omega=0)</text>
        <dbReference type="Rhea" id="RHEA:16237"/>
        <dbReference type="Rhea" id="RHEA-COMP:10747"/>
        <dbReference type="Rhea" id="RHEA-COMP:10748"/>
        <dbReference type="ChEBI" id="CHEBI:83833"/>
        <dbReference type="ChEBI" id="CHEBI:83834"/>
        <dbReference type="EC" id="5.2.1.8"/>
    </reaction>
</comment>
<dbReference type="Pfam" id="PF00254">
    <property type="entry name" value="FKBP_C"/>
    <property type="match status" value="1"/>
</dbReference>
<protein>
    <recommendedName>
        <fullName evidence="4">Peptidyl-prolyl cis-trans isomerase</fullName>
        <ecNumber evidence="4">5.2.1.8</ecNumber>
    </recommendedName>
</protein>
<dbReference type="Proteomes" id="UP001549773">
    <property type="component" value="Unassembled WGS sequence"/>
</dbReference>
<sequence>MKYLLTLLVLSISLVSCQEAEPRRPIKVRTGSFFKETIKRNKELLAQEEKQIKEIIARDTAHTYLSSSQGSWYYYEIKNDSVAYTPKPDDLVTFTYNLVSFSNDTIYKSEEMGTIQYKVDKQNLFPGLRNSIKLLREGEKATFLFPSSLAYGYHGDDKKIGTNIPVKSTITLLKIEKLKDSIQN</sequence>
<keyword evidence="2 3" id="KW-0697">Rotamase</keyword>
<reference evidence="6 7" key="1">
    <citation type="submission" date="2024-07" db="EMBL/GenBank/DDBJ databases">
        <title>The genome sequence of type strain Sediminicola luteus GDMCC 1.2596T.</title>
        <authorList>
            <person name="Liu Y."/>
        </authorList>
    </citation>
    <scope>NUCLEOTIDE SEQUENCE [LARGE SCALE GENOMIC DNA]</scope>
    <source>
        <strain evidence="6 7">GDMCC 1.2596</strain>
    </source>
</reference>
<dbReference type="InterPro" id="IPR019869">
    <property type="entry name" value="Motility-assoc_PPIase_GldI"/>
</dbReference>
<evidence type="ECO:0000313" key="6">
    <source>
        <dbReference type="EMBL" id="MET7027992.1"/>
    </source>
</evidence>
<dbReference type="InterPro" id="IPR046357">
    <property type="entry name" value="PPIase_dom_sf"/>
</dbReference>
<keyword evidence="7" id="KW-1185">Reference proteome</keyword>
<dbReference type="SUPFAM" id="SSF54534">
    <property type="entry name" value="FKBP-like"/>
    <property type="match status" value="1"/>
</dbReference>
<gene>
    <name evidence="6" type="primary">gldI</name>
    <name evidence="6" type="ORF">ABXZ32_01215</name>
</gene>
<evidence type="ECO:0000256" key="2">
    <source>
        <dbReference type="ARBA" id="ARBA00023110"/>
    </source>
</evidence>
<evidence type="ECO:0000256" key="4">
    <source>
        <dbReference type="RuleBase" id="RU003915"/>
    </source>
</evidence>
<dbReference type="NCBIfam" id="TIGR03516">
    <property type="entry name" value="ppisom_GldI"/>
    <property type="match status" value="1"/>
</dbReference>
<dbReference type="InterPro" id="IPR001179">
    <property type="entry name" value="PPIase_FKBP_dom"/>
</dbReference>
<comment type="caution">
    <text evidence="6">The sequence shown here is derived from an EMBL/GenBank/DDBJ whole genome shotgun (WGS) entry which is preliminary data.</text>
</comment>
<comment type="similarity">
    <text evidence="4">Belongs to the FKBP-type PPIase family.</text>
</comment>
<name>A0ABV2TSZ0_9FLAO</name>
<keyword evidence="3 4" id="KW-0413">Isomerase</keyword>
<proteinExistence type="inferred from homology"/>